<evidence type="ECO:0000313" key="2">
    <source>
        <dbReference type="EMBL" id="AHE40182.1"/>
    </source>
</evidence>
<name>V9Z6M0_9ACTN</name>
<evidence type="ECO:0008006" key="3">
    <source>
        <dbReference type="Google" id="ProtNLM"/>
    </source>
</evidence>
<organism evidence="2">
    <name type="scientific">Streptomyces sp. F12</name>
    <dbReference type="NCBI Taxonomy" id="1436084"/>
    <lineage>
        <taxon>Bacteria</taxon>
        <taxon>Bacillati</taxon>
        <taxon>Actinomycetota</taxon>
        <taxon>Actinomycetes</taxon>
        <taxon>Kitasatosporales</taxon>
        <taxon>Streptomycetaceae</taxon>
        <taxon>Streptomyces</taxon>
    </lineage>
</organism>
<evidence type="ECO:0000256" key="1">
    <source>
        <dbReference type="SAM" id="MobiDB-lite"/>
    </source>
</evidence>
<accession>V9Z6M0</accession>
<proteinExistence type="predicted"/>
<sequence length="867" mass="93793">MTTATRAKRKSVSRVGRLLGLGAERFMPPPQLVALADGLVVTTTQAEAWFVLHSANTDLMPEPAQDLEQDAAALALAKTLAGYDAHLKIVWSRLDGEAFRAEARELFTAGDVEHFADLWAYRLDSLDLPQRHLLLGVKIAERSSAGGASAKNAATNALGIRTTELAKDELAQLDAVARRLERRLEATPWRATVAPVELLAWAISRESHRPQPAPPNLPAITGASLVRLTQSRAIPHHDHVELLDARGQTVAWTAVLAMPTFPEQLHTPGEQEWLRCLSEITYSHPDTGDETLVCPEASVRFAVWRKGAAIKAVDKVRQAAKEQRRSAAEGSAGETFVETQETELTMEALRQRMSRDSLTLLEDHPRLIVTSTESLEDLRARVDAVIAHYDGLSIDVITAEDEQRELWLECQIGDMLRVPDLGHVRETDALAASMFWGGSEAGDDTGPIAGLLTGTTPGVCRLDITAGSARGDATTTLFVGRSGRGKTTSMMLATLTAAMRGAFALMLGFKGDEVGLYRAGQYLGLDAHHVTCGTDTPAVADLFRLLKRGDAALQVVSQMLIMLPERMRGQGVETHLLRACNEVAEMDDAASWRVVDLLKTSTNELAAEAGRALEEVSRTQLGAPLLGRPREGASPLRPEPGLWLVQVPGLTMPQVGTRPGDMTMNERVSLALMRGLIAYSLNTAARTDLRDLPKVISVPEVHVLTATDDGRRFLDYIARTGRALDTSLAIDTQDPRSLLGLDGVLEAITTVLGFELSTREQQDALAELLRLPVGPASRALIHGVGKNAHGEIRHGHCIVRDRRDRVATMQWDAPSAELLRALSTNPKDQAADEAAEQANHDDPDGPRTDGQGPGGQPDLIEAGSEAA</sequence>
<keyword evidence="2" id="KW-0614">Plasmid</keyword>
<reference evidence="2" key="1">
    <citation type="submission" date="2013-09" db="EMBL/GenBank/DDBJ databases">
        <title>Complete nucleotide sequence of Streptomyces linear plasmid pFRL6.</title>
        <authorList>
            <person name="Chen Z."/>
            <person name="Fang P."/>
            <person name="Qin Z."/>
        </authorList>
    </citation>
    <scope>NUCLEOTIDE SEQUENCE</scope>
    <source>
        <plasmid evidence="2">pFRL6</plasmid>
    </source>
</reference>
<dbReference type="SUPFAM" id="SSF52540">
    <property type="entry name" value="P-loop containing nucleoside triphosphate hydrolases"/>
    <property type="match status" value="1"/>
</dbReference>
<feature type="compositionally biased region" description="Basic and acidic residues" evidence="1">
    <location>
        <begin position="838"/>
        <end position="847"/>
    </location>
</feature>
<geneLocation type="plasmid" evidence="2">
    <name>pFRL6</name>
</geneLocation>
<dbReference type="AlphaFoldDB" id="V9Z6M0"/>
<feature type="region of interest" description="Disordered" evidence="1">
    <location>
        <begin position="822"/>
        <end position="867"/>
    </location>
</feature>
<dbReference type="RefSeq" id="WP_024127446.1">
    <property type="nucleotide sequence ID" value="NC_023286.1"/>
</dbReference>
<dbReference type="InterPro" id="IPR027417">
    <property type="entry name" value="P-loop_NTPase"/>
</dbReference>
<dbReference type="Gene3D" id="3.40.50.300">
    <property type="entry name" value="P-loop containing nucleotide triphosphate hydrolases"/>
    <property type="match status" value="1"/>
</dbReference>
<gene>
    <name evidence="2" type="ORF">pFRL6_95</name>
</gene>
<dbReference type="EMBL" id="KF602051">
    <property type="protein sequence ID" value="AHE40182.1"/>
    <property type="molecule type" value="Genomic_DNA"/>
</dbReference>
<protein>
    <recommendedName>
        <fullName evidence="3">ATP/GTP-binding protein</fullName>
    </recommendedName>
</protein>
<dbReference type="Pfam" id="PF12846">
    <property type="entry name" value="AAA_10"/>
    <property type="match status" value="1"/>
</dbReference>